<dbReference type="InterPro" id="IPR009613">
    <property type="entry name" value="LMF"/>
</dbReference>
<protein>
    <submittedName>
        <fullName evidence="10">Lipase maturation factor family protein</fullName>
    </submittedName>
</protein>
<feature type="transmembrane region" description="Helical" evidence="7">
    <location>
        <begin position="96"/>
        <end position="116"/>
    </location>
</feature>
<comment type="similarity">
    <text evidence="2">Belongs to the lipase maturation factor family.</text>
</comment>
<feature type="transmembrane region" description="Helical" evidence="7">
    <location>
        <begin position="128"/>
        <end position="154"/>
    </location>
</feature>
<evidence type="ECO:0000259" key="9">
    <source>
        <dbReference type="Pfam" id="PF25179"/>
    </source>
</evidence>
<feature type="domain" description="Lipase maturation factor 1/2 C-terminal" evidence="9">
    <location>
        <begin position="319"/>
        <end position="459"/>
    </location>
</feature>
<evidence type="ECO:0000256" key="7">
    <source>
        <dbReference type="SAM" id="Phobius"/>
    </source>
</evidence>
<evidence type="ECO:0000256" key="5">
    <source>
        <dbReference type="ARBA" id="ARBA00022989"/>
    </source>
</evidence>
<keyword evidence="3 7" id="KW-0812">Transmembrane</keyword>
<evidence type="ECO:0000256" key="1">
    <source>
        <dbReference type="ARBA" id="ARBA00004477"/>
    </source>
</evidence>
<evidence type="ECO:0000313" key="10">
    <source>
        <dbReference type="EMBL" id="BFP44962.1"/>
    </source>
</evidence>
<dbReference type="GO" id="GO:0051604">
    <property type="term" value="P:protein maturation"/>
    <property type="evidence" value="ECO:0007669"/>
    <property type="project" value="InterPro"/>
</dbReference>
<comment type="subcellular location">
    <subcellularLocation>
        <location evidence="1">Endoplasmic reticulum membrane</location>
        <topology evidence="1">Multi-pass membrane protein</topology>
    </subcellularLocation>
</comment>
<feature type="transmembrane region" description="Helical" evidence="7">
    <location>
        <begin position="231"/>
        <end position="248"/>
    </location>
</feature>
<keyword evidence="4" id="KW-0256">Endoplasmic reticulum</keyword>
<name>A0AB33JX96_9ACTN</name>
<dbReference type="Pfam" id="PF25179">
    <property type="entry name" value="LMF1_C"/>
    <property type="match status" value="1"/>
</dbReference>
<keyword evidence="6 7" id="KW-0472">Membrane</keyword>
<feature type="transmembrane region" description="Helical" evidence="7">
    <location>
        <begin position="255"/>
        <end position="274"/>
    </location>
</feature>
<dbReference type="AlphaFoldDB" id="A0AB33JX96"/>
<feature type="transmembrane region" description="Helical" evidence="7">
    <location>
        <begin position="71"/>
        <end position="90"/>
    </location>
</feature>
<feature type="transmembrane region" description="Helical" evidence="7">
    <location>
        <begin position="15"/>
        <end position="32"/>
    </location>
</feature>
<reference evidence="10" key="1">
    <citation type="submission" date="2024-07" db="EMBL/GenBank/DDBJ databases">
        <title>Complete genome sequences of cellulolytic bacteria, Kitasatospora sp. CMC57 and Streptomyces sp. CMC78, isolated from Japanese agricultural soil.</title>
        <authorList>
            <person name="Hashimoto T."/>
            <person name="Ito M."/>
            <person name="Iwamoto M."/>
            <person name="Fukahori D."/>
            <person name="Shoda T."/>
            <person name="Sakoda M."/>
            <person name="Morohoshi T."/>
            <person name="Mitsuboshi M."/>
            <person name="Nishizawa T."/>
        </authorList>
    </citation>
    <scope>NUCLEOTIDE SEQUENCE</scope>
    <source>
        <strain evidence="10">CMC57</strain>
    </source>
</reference>
<dbReference type="InterPro" id="IPR057433">
    <property type="entry name" value="LMF1/2_C"/>
</dbReference>
<evidence type="ECO:0000259" key="8">
    <source>
        <dbReference type="Pfam" id="PF06762"/>
    </source>
</evidence>
<organism evidence="10">
    <name type="scientific">Kitasatospora sp. CMC57</name>
    <dbReference type="NCBI Taxonomy" id="3231513"/>
    <lineage>
        <taxon>Bacteria</taxon>
        <taxon>Bacillati</taxon>
        <taxon>Actinomycetota</taxon>
        <taxon>Actinomycetes</taxon>
        <taxon>Kitasatosporales</taxon>
        <taxon>Streptomycetaceae</taxon>
        <taxon>Kitasatospora</taxon>
    </lineage>
</organism>
<dbReference type="PANTHER" id="PTHR14463">
    <property type="entry name" value="LIPASE MATURATION FACTOR"/>
    <property type="match status" value="1"/>
</dbReference>
<gene>
    <name evidence="10" type="ORF">KCMC57_13300</name>
</gene>
<dbReference type="PANTHER" id="PTHR14463:SF10">
    <property type="entry name" value="LIPASE MATURATION FACTOR 1"/>
    <property type="match status" value="1"/>
</dbReference>
<feature type="transmembrane region" description="Helical" evidence="7">
    <location>
        <begin position="280"/>
        <end position="297"/>
    </location>
</feature>
<dbReference type="RefSeq" id="WP_407987522.1">
    <property type="nucleotide sequence ID" value="NZ_AP035881.2"/>
</dbReference>
<accession>A0AB33JX96</accession>
<dbReference type="Pfam" id="PF06762">
    <property type="entry name" value="LMF1"/>
    <property type="match status" value="1"/>
</dbReference>
<dbReference type="InterPro" id="IPR057434">
    <property type="entry name" value="LMF1/2_N"/>
</dbReference>
<proteinExistence type="inferred from homology"/>
<dbReference type="EMBL" id="AP035881">
    <property type="protein sequence ID" value="BFP44962.1"/>
    <property type="molecule type" value="Genomic_DNA"/>
</dbReference>
<keyword evidence="5 7" id="KW-1133">Transmembrane helix</keyword>
<evidence type="ECO:0000256" key="6">
    <source>
        <dbReference type="ARBA" id="ARBA00023136"/>
    </source>
</evidence>
<feature type="domain" description="Lipase maturation factor 1/2 N-terminal" evidence="8">
    <location>
        <begin position="121"/>
        <end position="267"/>
    </location>
</feature>
<evidence type="ECO:0000256" key="2">
    <source>
        <dbReference type="ARBA" id="ARBA00005512"/>
    </source>
</evidence>
<evidence type="ECO:0000256" key="4">
    <source>
        <dbReference type="ARBA" id="ARBA00022824"/>
    </source>
</evidence>
<sequence length="475" mass="54566">MEWFAAPEYWWGRLVFQRLVAAVYLLAFLAAARQFRALLGEHGMLPVPRFLARTDRWQAPTLFRVHYSDRAFAGTAWGGALLAACLLAGAGELVPLWAAMLCWSLLWLLYLSIVNVGQTWYSFGWETLLLESGLLAAFLGNGEVAPPVTVLWLLRWLLFRVEFGAGMIKLRGDRCWRDLTCLRYHHETQPMPGPLSWFFHHLPDRLHRVETAANHVVQLVAPVGLFLPQPVAGACAVLIVVTQLWLVLSGNFAWLNWLTIALACSVLPVAGGTSTPGPPWYEGLVLAFTLLVLMLSYRPARNLFSHRQVMNRSFDRLHLVNAYGAFGAVNRLRLELVVQGTSDRRVSGRSVWQEYGFHGKPGELHRMPRQFAPYHLRLDWLMWFAGISPAYARPWFRPFVHRLLSGDRDTLRLLRRNPFPDAPPEYVRALLYRYRFTDWRTLRTTGAWWERTLVREYLPPVRLSDFRPAVRGDPR</sequence>
<evidence type="ECO:0000256" key="3">
    <source>
        <dbReference type="ARBA" id="ARBA00022692"/>
    </source>
</evidence>